<comment type="caution">
    <text evidence="3">The sequence shown here is derived from an EMBL/GenBank/DDBJ whole genome shotgun (WGS) entry which is preliminary data.</text>
</comment>
<reference evidence="3 4" key="1">
    <citation type="submission" date="2016-10" db="EMBL/GenBank/DDBJ databases">
        <authorList>
            <person name="Varghese N."/>
            <person name="Submissions S."/>
        </authorList>
    </citation>
    <scope>NUCLEOTIDE SEQUENCE [LARGE SCALE GENOMIC DNA]</scope>
    <source>
        <strain evidence="3 4">BS3780</strain>
    </source>
</reference>
<evidence type="ECO:0000313" key="4">
    <source>
        <dbReference type="Proteomes" id="UP000183915"/>
    </source>
</evidence>
<dbReference type="EMBL" id="FNTT01000002">
    <property type="protein sequence ID" value="SEE06739.1"/>
    <property type="molecule type" value="Genomic_DNA"/>
</dbReference>
<accession>A0ABY0YX96</accession>
<feature type="domain" description="Dermonecrotic toxin N-terminal" evidence="2">
    <location>
        <begin position="569"/>
        <end position="848"/>
    </location>
</feature>
<dbReference type="Gene3D" id="3.90.70.80">
    <property type="match status" value="1"/>
</dbReference>
<proteinExistence type="predicted"/>
<name>A0ABY0YX96_9PSED</name>
<keyword evidence="4" id="KW-1185">Reference proteome</keyword>
<feature type="region of interest" description="Disordered" evidence="1">
    <location>
        <begin position="1095"/>
        <end position="1126"/>
    </location>
</feature>
<protein>
    <recommendedName>
        <fullName evidence="2">Dermonecrotic toxin N-terminal domain-containing protein</fullName>
    </recommendedName>
</protein>
<dbReference type="Pfam" id="PF20178">
    <property type="entry name" value="ToxA_N"/>
    <property type="match status" value="1"/>
</dbReference>
<dbReference type="RefSeq" id="WP_053186254.1">
    <property type="nucleotide sequence ID" value="NZ_FNTT01000002.1"/>
</dbReference>
<dbReference type="InterPro" id="IPR046673">
    <property type="entry name" value="ToxA_N"/>
</dbReference>
<sequence>MTAFPENAPGVTPHAAGAQLKPISLLPHGIRFQPHEFADQWLNQWGLIGDTRVQVTYQEVETVDSAAQRKTSSVPLRDAVTQGFIITHQSKDVFHSGNHSPREGWRYPHRSHMSLDFSSLRVGDEPLSQAIQQQLKAGIPSNYQGPEESSVIEMDVHGKLLRGQENEQLKQIALLDANQVKLARLFAGLPTFDAVIKGSLVEAIHAKIARRKFRATLQENIDPDHCYVNGFSTDSSGKRLCTVSQSFTEVMWHGLLTDTAPVYTSADVGFFNRPGSTDEESSFFAIPVEKQILSAMEAVFYIANPTTNEKLKRQFHEALALFRNKKNDADSPATAQETFAHLLSRRFQLLSDLYKADRNPAQLTDSVNARQREEDRLLDIITTHPSKAQRNTLLRAPVPNVYAVMLDMDTAASQKWPAAMVIKRTDQAPLFLYSMERGIQRFDSFQDMVKKVLVVHAGHQRTIRDISTELSGDVFEVAASELLQLQSNALEAVLNAPENETVALRTFAQRTEDALRLPTLSLAGALAIRQQTLIENNRPHFYTTATLSEQTRYRRLEQDVLQAVSDLGDGIQTLHQFTRQKIQQYLQRTLHHAIKPDPDKTMVTLAFAKGANPRQSRITSLTQLILDNLRPRQYPNAMREVMAVHLVDKDGKRIRHPVSGLLMTLKGRELATMATSIDAGARYETLLRAQMNKPDYKAAWQKAYTASMKFKGYETLLRGDEIFKVTRLDKAFEPPKVKKLVTLWLDAVLQSPEAKTRPQVMGKNVQVHGLLLGGSVGAGGQHGTMGNAVSVDGALIFSDQDGPDIKGTVGVYFPDSPDGEDFHEFANLADGVGGLLRQEPWQDYFRSRICAVNPEEIKHRGRPLIRASVITGDLLEALHRAHVDFHSAYADHRSNSNADIRRETAVRMVMVAMEVFMDLAGMLLIPGFQILRRAVKTGLLVARTGAVPMDLDTLAFVYRVANHGGQELAAGATVPVRGQSSFLAVTARQSQGDALAGLPLEAALYNRYAVTDTSLLRGLAADAQGFYRPTLNSVAGGSSRPVYIQQPDGTVFRVHDHTRLNATEATLVDPGTGSSIRSSGVMRSTVARMPDGEWRAVGFGQGGGKRPAGSSTQPGPSEPKVPALSPRASELVRTAGHWDNDIMDLVPSVMTRLPSWPQNRSLLIMDEITAGSSWSVRFTPGQYERFYPMSQHPDRSPTDIVLRRTAENHYSLILGRRVVGIPADGDCFFNAVARGLNEGQAQEAFTMQGLRNAAADYIDGHPEISHFMMPPASGLQLALSDIAPWLQELLEEAALSDLTRIVYNAPNPHRLFQPVLDYLDRHANSLGRRTLDAARDAILPPEMLQEIGHHLSVRSPERLMPSSAPFYTQETQSLSRFFEDVLLGPIDDLHLTDLLNNEYLQLSQDVIHIMLEYGIRAPQLTDHHPRNELAYVKYNETLHGHLDDDQLDDLLEGAELVDQADLNEVKQRYQRESGVTINDDAELMNQFMYYDRVEDTIDLLSVALERFPDLQRRANLLLRSTVISSNLGGMLPVNVLARWLRDPKLSETRLGIIAEYANTRYTEVIDDGTISIDWMQPFDDQNLNSIVRQQDSLTRFVEFLGWVQSNAETPAVVGLFSSSGQVVSNIRVSILLNTPNIFNLLQRFPRNHAIQIWEDLVGPYFSDATVRAALRQPGSLRSELDIARALRVGLGGDGARANQIIRDSLGVGQRQAQQYLYNFEFPAYRLGHRLLDFALYVEGYMAVPDWAWQYLRQGVTRETLQPFGAKKKP</sequence>
<evidence type="ECO:0000313" key="3">
    <source>
        <dbReference type="EMBL" id="SEE06739.1"/>
    </source>
</evidence>
<evidence type="ECO:0000259" key="2">
    <source>
        <dbReference type="Pfam" id="PF20178"/>
    </source>
</evidence>
<evidence type="ECO:0000256" key="1">
    <source>
        <dbReference type="SAM" id="MobiDB-lite"/>
    </source>
</evidence>
<dbReference type="Proteomes" id="UP000183915">
    <property type="component" value="Unassembled WGS sequence"/>
</dbReference>
<gene>
    <name evidence="3" type="ORF">SAMN04490188_2492</name>
</gene>
<organism evidence="3 4">
    <name type="scientific">Pseudomonas kilonensis</name>
    <dbReference type="NCBI Taxonomy" id="132476"/>
    <lineage>
        <taxon>Bacteria</taxon>
        <taxon>Pseudomonadati</taxon>
        <taxon>Pseudomonadota</taxon>
        <taxon>Gammaproteobacteria</taxon>
        <taxon>Pseudomonadales</taxon>
        <taxon>Pseudomonadaceae</taxon>
        <taxon>Pseudomonas</taxon>
    </lineage>
</organism>